<name>A0ACB8R4F5_9AGAM</name>
<feature type="non-terminal residue" evidence="1">
    <location>
        <position position="1"/>
    </location>
</feature>
<evidence type="ECO:0000313" key="1">
    <source>
        <dbReference type="EMBL" id="KAI0038496.1"/>
    </source>
</evidence>
<proteinExistence type="predicted"/>
<dbReference type="EMBL" id="MU276486">
    <property type="protein sequence ID" value="KAI0038496.1"/>
    <property type="molecule type" value="Genomic_DNA"/>
</dbReference>
<gene>
    <name evidence="1" type="ORF">FA95DRAFT_1505601</name>
</gene>
<organism evidence="1 2">
    <name type="scientific">Auriscalpium vulgare</name>
    <dbReference type="NCBI Taxonomy" id="40419"/>
    <lineage>
        <taxon>Eukaryota</taxon>
        <taxon>Fungi</taxon>
        <taxon>Dikarya</taxon>
        <taxon>Basidiomycota</taxon>
        <taxon>Agaricomycotina</taxon>
        <taxon>Agaricomycetes</taxon>
        <taxon>Russulales</taxon>
        <taxon>Auriscalpiaceae</taxon>
        <taxon>Auriscalpium</taxon>
    </lineage>
</organism>
<reference evidence="1" key="1">
    <citation type="submission" date="2021-02" db="EMBL/GenBank/DDBJ databases">
        <authorList>
            <consortium name="DOE Joint Genome Institute"/>
            <person name="Ahrendt S."/>
            <person name="Looney B.P."/>
            <person name="Miyauchi S."/>
            <person name="Morin E."/>
            <person name="Drula E."/>
            <person name="Courty P.E."/>
            <person name="Chicoki N."/>
            <person name="Fauchery L."/>
            <person name="Kohler A."/>
            <person name="Kuo A."/>
            <person name="Labutti K."/>
            <person name="Pangilinan J."/>
            <person name="Lipzen A."/>
            <person name="Riley R."/>
            <person name="Andreopoulos W."/>
            <person name="He G."/>
            <person name="Johnson J."/>
            <person name="Barry K.W."/>
            <person name="Grigoriev I.V."/>
            <person name="Nagy L."/>
            <person name="Hibbett D."/>
            <person name="Henrissat B."/>
            <person name="Matheny P.B."/>
            <person name="Labbe J."/>
            <person name="Martin F."/>
        </authorList>
    </citation>
    <scope>NUCLEOTIDE SEQUENCE</scope>
    <source>
        <strain evidence="1">FP105234-sp</strain>
    </source>
</reference>
<dbReference type="Proteomes" id="UP000814033">
    <property type="component" value="Unassembled WGS sequence"/>
</dbReference>
<evidence type="ECO:0000313" key="2">
    <source>
        <dbReference type="Proteomes" id="UP000814033"/>
    </source>
</evidence>
<sequence length="477" mass="54838">SLDSVCDAPDLNFNHEHETVLLDNYLRDVDNPFHQTDGWHTASLFISLPDEHHKQSEASAPKMEVPGFKYRRLYDVIKSAYASERSKKYHFTPFEQRWIPDDNYPEVSEGVYSEVYSSEAMRDAHRDINSLPREPDDNLERVVMPMMLWSDATHLASFGSASAWPIYLYFGSESKYARAKPTSQACHHVAYLPSLPADFQTQFQAHYGRLSSANVKTHCKRELMHAAIDHMLDDEFMEAYHHGVVLMCQDGIERRFFPRIFTYSADYPEKVLLACIKNQGRCPCPRCFITKDEIPEVASPADMERRKNVRVDNKASRTVVNKARGQMFTHGGSITGKGVKKHLDAKSMTPTRNAFTKLNTPLTPFNFHSMLVVDLLHEFELGIWKAVFTHLLRILYALGGDRIAVLNERYRQMPTFGRDTIRKFSDNVSEMKKLAARDFEDMLQVRRTLSCQFCFLIWVSVPWLPSMGSLTTTTTRA</sequence>
<protein>
    <submittedName>
        <fullName evidence="1">Uncharacterized protein</fullName>
    </submittedName>
</protein>
<reference evidence="1" key="2">
    <citation type="journal article" date="2022" name="New Phytol.">
        <title>Evolutionary transition to the ectomycorrhizal habit in the genomes of a hyperdiverse lineage of mushroom-forming fungi.</title>
        <authorList>
            <person name="Looney B."/>
            <person name="Miyauchi S."/>
            <person name="Morin E."/>
            <person name="Drula E."/>
            <person name="Courty P.E."/>
            <person name="Kohler A."/>
            <person name="Kuo A."/>
            <person name="LaButti K."/>
            <person name="Pangilinan J."/>
            <person name="Lipzen A."/>
            <person name="Riley R."/>
            <person name="Andreopoulos W."/>
            <person name="He G."/>
            <person name="Johnson J."/>
            <person name="Nolan M."/>
            <person name="Tritt A."/>
            <person name="Barry K.W."/>
            <person name="Grigoriev I.V."/>
            <person name="Nagy L.G."/>
            <person name="Hibbett D."/>
            <person name="Henrissat B."/>
            <person name="Matheny P.B."/>
            <person name="Labbe J."/>
            <person name="Martin F.M."/>
        </authorList>
    </citation>
    <scope>NUCLEOTIDE SEQUENCE</scope>
    <source>
        <strain evidence="1">FP105234-sp</strain>
    </source>
</reference>
<accession>A0ACB8R4F5</accession>
<keyword evidence="2" id="KW-1185">Reference proteome</keyword>
<comment type="caution">
    <text evidence="1">The sequence shown here is derived from an EMBL/GenBank/DDBJ whole genome shotgun (WGS) entry which is preliminary data.</text>
</comment>